<evidence type="ECO:0000256" key="10">
    <source>
        <dbReference type="ARBA" id="ARBA00039924"/>
    </source>
</evidence>
<dbReference type="InterPro" id="IPR036465">
    <property type="entry name" value="vWFA_dom_sf"/>
</dbReference>
<reference evidence="14" key="2">
    <citation type="submission" date="2025-08" db="UniProtKB">
        <authorList>
            <consortium name="Ensembl"/>
        </authorList>
    </citation>
    <scope>IDENTIFICATION</scope>
</reference>
<dbReference type="Pfam" id="PF00092">
    <property type="entry name" value="VWA"/>
    <property type="match status" value="1"/>
</dbReference>
<feature type="chain" id="PRO_5034246407" description="Inter-alpha-trypsin inhibitor heavy chain H3" evidence="11">
    <location>
        <begin position="25"/>
        <end position="901"/>
    </location>
</feature>
<dbReference type="GO" id="GO:0005576">
    <property type="term" value="C:extracellular region"/>
    <property type="evidence" value="ECO:0007669"/>
    <property type="project" value="UniProtKB-SubCell"/>
</dbReference>
<dbReference type="CDD" id="cd01461">
    <property type="entry name" value="vWA_interalpha_trypsin_inhibitor"/>
    <property type="match status" value="1"/>
</dbReference>
<dbReference type="Ensembl" id="ENSSFOT00015033380.2">
    <property type="protein sequence ID" value="ENSSFOP00015033016.2"/>
    <property type="gene ID" value="ENSSFOG00015021085.2"/>
</dbReference>
<dbReference type="PROSITE" id="PS51468">
    <property type="entry name" value="VIT"/>
    <property type="match status" value="1"/>
</dbReference>
<keyword evidence="4" id="KW-0646">Protease inhibitor</keyword>
<dbReference type="GeneID" id="108923439"/>
<dbReference type="PROSITE" id="PS50234">
    <property type="entry name" value="VWFA"/>
    <property type="match status" value="1"/>
</dbReference>
<reference evidence="14 15" key="1">
    <citation type="submission" date="2019-04" db="EMBL/GenBank/DDBJ databases">
        <authorList>
            <consortium name="Wellcome Sanger Institute Data Sharing"/>
        </authorList>
    </citation>
    <scope>NUCLEOTIDE SEQUENCE [LARGE SCALE GENOMIC DNA]</scope>
</reference>
<comment type="function">
    <text evidence="9">May act as a carrier of hyaluronan in serum or as a binding protein between hyaluronan and other matrix protein, including those on cell surfaces in tissues to regulate the localization, synthesis and degradation of hyaluronan which are essential to cells undergoing biological processes.</text>
</comment>
<feature type="signal peptide" evidence="11">
    <location>
        <begin position="1"/>
        <end position="24"/>
    </location>
</feature>
<dbReference type="GeneTree" id="ENSGT00940000154554"/>
<dbReference type="PANTHER" id="PTHR10338">
    <property type="entry name" value="INTER-ALPHA-TRYPSIN INHIBITOR HEAVY CHAIN FAMILY MEMBER"/>
    <property type="match status" value="1"/>
</dbReference>
<evidence type="ECO:0000313" key="14">
    <source>
        <dbReference type="Ensembl" id="ENSSFOP00015033016.2"/>
    </source>
</evidence>
<dbReference type="InterPro" id="IPR050934">
    <property type="entry name" value="ITIH"/>
</dbReference>
<dbReference type="Proteomes" id="UP000694397">
    <property type="component" value="Chromosome 22"/>
</dbReference>
<dbReference type="OrthoDB" id="299997at2759"/>
<keyword evidence="15" id="KW-1185">Reference proteome</keyword>
<dbReference type="InterPro" id="IPR010600">
    <property type="entry name" value="ITI_HC_C"/>
</dbReference>
<evidence type="ECO:0000256" key="11">
    <source>
        <dbReference type="SAM" id="SignalP"/>
    </source>
</evidence>
<dbReference type="InterPro" id="IPR013694">
    <property type="entry name" value="VIT"/>
</dbReference>
<evidence type="ECO:0000256" key="5">
    <source>
        <dbReference type="ARBA" id="ARBA00022729"/>
    </source>
</evidence>
<dbReference type="KEGG" id="sfm:108923439"/>
<evidence type="ECO:0000256" key="6">
    <source>
        <dbReference type="ARBA" id="ARBA00022900"/>
    </source>
</evidence>
<dbReference type="GO" id="GO:0030212">
    <property type="term" value="P:hyaluronan metabolic process"/>
    <property type="evidence" value="ECO:0007669"/>
    <property type="project" value="InterPro"/>
</dbReference>
<evidence type="ECO:0000256" key="2">
    <source>
        <dbReference type="ARBA" id="ARBA00010158"/>
    </source>
</evidence>
<dbReference type="PANTHER" id="PTHR10338:SF115">
    <property type="entry name" value="INTER-ALPHA-TRYPSIN INHIBITOR HEAVY CHAIN H3"/>
    <property type="match status" value="1"/>
</dbReference>
<keyword evidence="7" id="KW-0654">Proteoglycan</keyword>
<comment type="subcellular location">
    <subcellularLocation>
        <location evidence="1">Secreted</location>
    </subcellularLocation>
</comment>
<evidence type="ECO:0000256" key="7">
    <source>
        <dbReference type="ARBA" id="ARBA00022974"/>
    </source>
</evidence>
<keyword evidence="3" id="KW-0964">Secreted</keyword>
<evidence type="ECO:0000259" key="13">
    <source>
        <dbReference type="PROSITE" id="PS51468"/>
    </source>
</evidence>
<dbReference type="AlphaFoldDB" id="A0A8C9SGS2"/>
<keyword evidence="6" id="KW-0722">Serine protease inhibitor</keyword>
<dbReference type="SMART" id="SM00609">
    <property type="entry name" value="VIT"/>
    <property type="match status" value="1"/>
</dbReference>
<protein>
    <recommendedName>
        <fullName evidence="10">Inter-alpha-trypsin inhibitor heavy chain H3</fullName>
    </recommendedName>
</protein>
<evidence type="ECO:0000256" key="8">
    <source>
        <dbReference type="ARBA" id="ARBA00023180"/>
    </source>
</evidence>
<evidence type="ECO:0000256" key="3">
    <source>
        <dbReference type="ARBA" id="ARBA00022525"/>
    </source>
</evidence>
<keyword evidence="5 11" id="KW-0732">Signal</keyword>
<dbReference type="SMART" id="SM00327">
    <property type="entry name" value="VWA"/>
    <property type="match status" value="1"/>
</dbReference>
<proteinExistence type="inferred from homology"/>
<dbReference type="FunFam" id="3.40.50.410:FF:000013">
    <property type="entry name" value="inter-alpha-trypsin inhibitor heavy chain H2"/>
    <property type="match status" value="1"/>
</dbReference>
<dbReference type="Pfam" id="PF06668">
    <property type="entry name" value="ITI_HC_C"/>
    <property type="match status" value="1"/>
</dbReference>
<evidence type="ECO:0000259" key="12">
    <source>
        <dbReference type="PROSITE" id="PS50234"/>
    </source>
</evidence>
<organism evidence="14 15">
    <name type="scientific">Scleropages formosus</name>
    <name type="common">Asian bonytongue</name>
    <name type="synonym">Osteoglossum formosum</name>
    <dbReference type="NCBI Taxonomy" id="113540"/>
    <lineage>
        <taxon>Eukaryota</taxon>
        <taxon>Metazoa</taxon>
        <taxon>Chordata</taxon>
        <taxon>Craniata</taxon>
        <taxon>Vertebrata</taxon>
        <taxon>Euteleostomi</taxon>
        <taxon>Actinopterygii</taxon>
        <taxon>Neopterygii</taxon>
        <taxon>Teleostei</taxon>
        <taxon>Osteoglossocephala</taxon>
        <taxon>Osteoglossomorpha</taxon>
        <taxon>Osteoglossiformes</taxon>
        <taxon>Osteoglossidae</taxon>
        <taxon>Scleropages</taxon>
    </lineage>
</organism>
<name>A0A8C9SGS2_SCLFO</name>
<dbReference type="GO" id="GO:0004867">
    <property type="term" value="F:serine-type endopeptidase inhibitor activity"/>
    <property type="evidence" value="ECO:0007669"/>
    <property type="project" value="UniProtKB-KW"/>
</dbReference>
<dbReference type="CTD" id="553614"/>
<sequence length="901" mass="101200">MSQWTLPPPPLLLLWACVLTGTHAALVHSRDSALQDTDAGIHGLKKRSLGEVKVDVQSVTMNCKVASRFAHTVMTSKAINRANTSQEVFFDVELPKTAFITNFSMEIEGVTYVGQVKEKEKAKKQYEQAVSRGQTAGLVRASGRKMEKFSVSVNVAAQSDVTFVLTYEELLQRRLGEYELMIRVKPKQLVHKFEIVADIYEPQGIASLDAHGTFLTNDLLPLVEKTVSDNKAHVSFSPTLEQQRTCPDCEGTLIDGDFFIKYDVKRDKDVGDIQIVNGYFVHFFAPSDLPRVPKNVVFVIDVSYSMEGAKIKQTREALQTILDDIHSNDYFNLVLFDHYVEFWKPSLTQATVENVAEAQKFVSGLRARGATDINQAVLKATELLYQDKKNKTLPDNSVSMIILLTDGDPTSGITDQKQIQENVHNAIQGNVTLFCLGFGYSLDYTFLDVMAQQNNGLARRIYEDSDAALQLKGFYSEVASPLLSEVHMQYQDNTVDSLTQSHFKQLFNGSEIVVAGRLTDNDLDNFLFEISAQGVNDIHLQGEASAQKWDVLFPHEEYIFGDFTERLWAYLTIQQLLNKRGSGTAEEKSNATSEALALSLKYSFVTPLTSMVVTKPQRDEEPEDMFIADKLTEAQRGRPSYTGYYSSPSYSPITSVDGDPHFIIEVPDRNDTLCFNIDDTPGTIFNLVRDPVSGIVVNGQTIGDKKLQPGSKVHTYFGRFGIAHEKRGLRVEVSTQNIVVSREGMKTILSWAETRTFRTLGMELQVTKDRSLTITMKDSAKFVVILHRVWKKHPYHQDFLGFYTLDSHLLSHRTHGLLGQFYHGLQLVVGDLHEGQNADKPDATMKIKGVEINVTRGWQRDYRQDVKYGEGVPCWFIHNNGTGLIDGTHHDYVVSGIFKTS</sequence>
<evidence type="ECO:0000256" key="4">
    <source>
        <dbReference type="ARBA" id="ARBA00022690"/>
    </source>
</evidence>
<evidence type="ECO:0000313" key="15">
    <source>
        <dbReference type="Proteomes" id="UP000694397"/>
    </source>
</evidence>
<accession>A0A8C9SGS2</accession>
<reference evidence="14" key="3">
    <citation type="submission" date="2025-09" db="UniProtKB">
        <authorList>
            <consortium name="Ensembl"/>
        </authorList>
    </citation>
    <scope>IDENTIFICATION</scope>
</reference>
<dbReference type="Gene3D" id="3.40.50.410">
    <property type="entry name" value="von Willebrand factor, type A domain"/>
    <property type="match status" value="1"/>
</dbReference>
<comment type="similarity">
    <text evidence="2">Belongs to the ITIH family.</text>
</comment>
<keyword evidence="8" id="KW-0325">Glycoprotein</keyword>
<feature type="domain" description="VIT" evidence="13">
    <location>
        <begin position="40"/>
        <end position="169"/>
    </location>
</feature>
<dbReference type="Pfam" id="PF08487">
    <property type="entry name" value="VIT"/>
    <property type="match status" value="1"/>
</dbReference>
<dbReference type="InterPro" id="IPR002035">
    <property type="entry name" value="VWF_A"/>
</dbReference>
<evidence type="ECO:0000256" key="1">
    <source>
        <dbReference type="ARBA" id="ARBA00004613"/>
    </source>
</evidence>
<gene>
    <name evidence="14" type="primary">ITIH3</name>
    <name evidence="14" type="synonym">itih3</name>
</gene>
<dbReference type="SUPFAM" id="SSF53300">
    <property type="entry name" value="vWA-like"/>
    <property type="match status" value="1"/>
</dbReference>
<evidence type="ECO:0000256" key="9">
    <source>
        <dbReference type="ARBA" id="ARBA00037051"/>
    </source>
</evidence>
<feature type="domain" description="VWFA" evidence="12">
    <location>
        <begin position="295"/>
        <end position="478"/>
    </location>
</feature>